<protein>
    <submittedName>
        <fullName evidence="7">Polyserase-2-like</fullName>
    </submittedName>
</protein>
<evidence type="ECO:0000256" key="4">
    <source>
        <dbReference type="SAM" id="SignalP"/>
    </source>
</evidence>
<dbReference type="AlphaFoldDB" id="A0A6J2X083"/>
<keyword evidence="6" id="KW-1185">Reference proteome</keyword>
<name>A0A6J2X083_CHACN</name>
<evidence type="ECO:0000256" key="1">
    <source>
        <dbReference type="ARBA" id="ARBA00023157"/>
    </source>
</evidence>
<feature type="chain" id="PRO_5026877125" evidence="4">
    <location>
        <begin position="23"/>
        <end position="592"/>
    </location>
</feature>
<feature type="compositionally biased region" description="Low complexity" evidence="3">
    <location>
        <begin position="565"/>
        <end position="586"/>
    </location>
</feature>
<dbReference type="PANTHER" id="PTHR24253">
    <property type="entry name" value="TRANSMEMBRANE PROTEASE SERINE"/>
    <property type="match status" value="1"/>
</dbReference>
<dbReference type="InterPro" id="IPR018114">
    <property type="entry name" value="TRYPSIN_HIS"/>
</dbReference>
<dbReference type="Pfam" id="PF00089">
    <property type="entry name" value="Trypsin"/>
    <property type="match status" value="2"/>
</dbReference>
<reference evidence="7" key="1">
    <citation type="submission" date="2025-08" db="UniProtKB">
        <authorList>
            <consortium name="RefSeq"/>
        </authorList>
    </citation>
    <scope>IDENTIFICATION</scope>
</reference>
<dbReference type="FunFam" id="2.40.10.10:FF:000068">
    <property type="entry name" value="transmembrane protease serine 2"/>
    <property type="match status" value="1"/>
</dbReference>
<dbReference type="GO" id="GO:0004252">
    <property type="term" value="F:serine-type endopeptidase activity"/>
    <property type="evidence" value="ECO:0007669"/>
    <property type="project" value="InterPro"/>
</dbReference>
<feature type="region of interest" description="Disordered" evidence="3">
    <location>
        <begin position="564"/>
        <end position="592"/>
    </location>
</feature>
<dbReference type="SMART" id="SM00020">
    <property type="entry name" value="Tryp_SPc"/>
    <property type="match status" value="2"/>
</dbReference>
<dbReference type="InterPro" id="IPR009003">
    <property type="entry name" value="Peptidase_S1_PA"/>
</dbReference>
<dbReference type="GO" id="GO:0006508">
    <property type="term" value="P:proteolysis"/>
    <property type="evidence" value="ECO:0007669"/>
    <property type="project" value="UniProtKB-KW"/>
</dbReference>
<dbReference type="InterPro" id="IPR001314">
    <property type="entry name" value="Peptidase_S1A"/>
</dbReference>
<dbReference type="PANTHER" id="PTHR24253:SF171">
    <property type="entry name" value="SERINE PROTEASE 56-LIKE"/>
    <property type="match status" value="1"/>
</dbReference>
<dbReference type="FunFam" id="2.40.10.10:FF:000057">
    <property type="entry name" value="Zgc:100868"/>
    <property type="match status" value="1"/>
</dbReference>
<keyword evidence="2" id="KW-0645">Protease</keyword>
<feature type="domain" description="Peptidase S1" evidence="5">
    <location>
        <begin position="330"/>
        <end position="561"/>
    </location>
</feature>
<feature type="signal peptide" evidence="4">
    <location>
        <begin position="1"/>
        <end position="22"/>
    </location>
</feature>
<keyword evidence="4" id="KW-0732">Signal</keyword>
<dbReference type="Proteomes" id="UP000504632">
    <property type="component" value="Chromosome 16"/>
</dbReference>
<dbReference type="CDD" id="cd00190">
    <property type="entry name" value="Tryp_SPc"/>
    <property type="match status" value="2"/>
</dbReference>
<evidence type="ECO:0000256" key="2">
    <source>
        <dbReference type="RuleBase" id="RU363034"/>
    </source>
</evidence>
<dbReference type="Gene3D" id="2.40.10.10">
    <property type="entry name" value="Trypsin-like serine proteases"/>
    <property type="match status" value="2"/>
</dbReference>
<dbReference type="FunCoup" id="A0A6J2X083">
    <property type="interactions" value="72"/>
</dbReference>
<proteinExistence type="predicted"/>
<dbReference type="PRINTS" id="PR00722">
    <property type="entry name" value="CHYMOTRYPSIN"/>
</dbReference>
<dbReference type="InterPro" id="IPR001254">
    <property type="entry name" value="Trypsin_dom"/>
</dbReference>
<dbReference type="RefSeq" id="XP_030649807.1">
    <property type="nucleotide sequence ID" value="XM_030793947.1"/>
</dbReference>
<dbReference type="InterPro" id="IPR033116">
    <property type="entry name" value="TRYPSIN_SER"/>
</dbReference>
<dbReference type="PROSITE" id="PS00135">
    <property type="entry name" value="TRYPSIN_SER"/>
    <property type="match status" value="1"/>
</dbReference>
<dbReference type="SUPFAM" id="SSF50494">
    <property type="entry name" value="Trypsin-like serine proteases"/>
    <property type="match status" value="2"/>
</dbReference>
<dbReference type="OrthoDB" id="10002959at2759"/>
<feature type="compositionally biased region" description="Low complexity" evidence="3">
    <location>
        <begin position="520"/>
        <end position="534"/>
    </location>
</feature>
<feature type="domain" description="Peptidase S1" evidence="5">
    <location>
        <begin position="38"/>
        <end position="272"/>
    </location>
</feature>
<keyword evidence="1" id="KW-1015">Disulfide bond</keyword>
<evidence type="ECO:0000313" key="7">
    <source>
        <dbReference type="RefSeq" id="XP_030649807.1"/>
    </source>
</evidence>
<dbReference type="InParanoid" id="A0A6J2X083"/>
<dbReference type="PROSITE" id="PS00134">
    <property type="entry name" value="TRYPSIN_HIS"/>
    <property type="match status" value="1"/>
</dbReference>
<dbReference type="GeneID" id="115829784"/>
<feature type="region of interest" description="Disordered" evidence="3">
    <location>
        <begin position="520"/>
        <end position="543"/>
    </location>
</feature>
<keyword evidence="2" id="KW-0378">Hydrolase</keyword>
<accession>A0A6J2X083</accession>
<organism evidence="6 7">
    <name type="scientific">Chanos chanos</name>
    <name type="common">Milkfish</name>
    <name type="synonym">Mugil chanos</name>
    <dbReference type="NCBI Taxonomy" id="29144"/>
    <lineage>
        <taxon>Eukaryota</taxon>
        <taxon>Metazoa</taxon>
        <taxon>Chordata</taxon>
        <taxon>Craniata</taxon>
        <taxon>Vertebrata</taxon>
        <taxon>Euteleostomi</taxon>
        <taxon>Actinopterygii</taxon>
        <taxon>Neopterygii</taxon>
        <taxon>Teleostei</taxon>
        <taxon>Ostariophysi</taxon>
        <taxon>Gonorynchiformes</taxon>
        <taxon>Chanidae</taxon>
        <taxon>Chanos</taxon>
    </lineage>
</organism>
<keyword evidence="2" id="KW-0720">Serine protease</keyword>
<sequence>MAFFRAVRVVVLVTLFAKGAHFQSDVSVCGQPPLNTKIVGGQDAPPGAWPWQVSLHRSDGHFCGGSLINKDWVLSAAHCFLSSLNALDVTVYLGRQRQKGNNSNEVFRSVSQIIIHPDYNSVTFNNDVSLLCLSSSVTFTDFIRPVCLAAADSVFHSGTDSWVTGWGNTASGVSLPSPQTLQEVEVPVVGNRQCNCLYGVGRIKNNMICAGLLAGGKDSCQGDSGGPMVSKQGSRWIQSGVVSFGRGCAQANFPGVYARVSQYQDWINSQITTDQPGFVTFTSSGTDGDLSVSCTGLIPVTTTSPRTTSTTEICKVQDVVCGSASRNTLRVGGSSSLATGGLWPWMASLHRGGRHVCGGTLITEQFVLSSADCFSSSTNASEWTVFLGRLNQNGSNPNEVSLRVNSITLSNLTGNNVAVLELASKPTLSDFIQPICVDLGTETFSTGTQCWIVGWGSGQGGAERTLQEIQTSLVDCGDSNSVENICTGFVDLQQGDDGGPLMCKQGLAWFQAALLSVANSSPKSSSRSSSASRSDVGPHAPRIKAFTRTSRFSGFLKSTVGSFPSTASNSTSSNSTLSNTASLSSSKTLIKV</sequence>
<dbReference type="InterPro" id="IPR043504">
    <property type="entry name" value="Peptidase_S1_PA_chymotrypsin"/>
</dbReference>
<evidence type="ECO:0000259" key="5">
    <source>
        <dbReference type="PROSITE" id="PS50240"/>
    </source>
</evidence>
<dbReference type="PROSITE" id="PS50240">
    <property type="entry name" value="TRYPSIN_DOM"/>
    <property type="match status" value="2"/>
</dbReference>
<evidence type="ECO:0000256" key="3">
    <source>
        <dbReference type="SAM" id="MobiDB-lite"/>
    </source>
</evidence>
<gene>
    <name evidence="7" type="primary">LOC115829784</name>
</gene>
<evidence type="ECO:0000313" key="6">
    <source>
        <dbReference type="Proteomes" id="UP000504632"/>
    </source>
</evidence>